<dbReference type="InterPro" id="IPR052021">
    <property type="entry name" value="Type-I_RS_S_subunit"/>
</dbReference>
<dbReference type="InterPro" id="IPR000055">
    <property type="entry name" value="Restrct_endonuc_typeI_TRD"/>
</dbReference>
<dbReference type="Pfam" id="PF01420">
    <property type="entry name" value="Methylase_S"/>
    <property type="match status" value="1"/>
</dbReference>
<feature type="coiled-coil region" evidence="4">
    <location>
        <begin position="203"/>
        <end position="237"/>
    </location>
</feature>
<dbReference type="PANTHER" id="PTHR30408">
    <property type="entry name" value="TYPE-1 RESTRICTION ENZYME ECOKI SPECIFICITY PROTEIN"/>
    <property type="match status" value="1"/>
</dbReference>
<evidence type="ECO:0000256" key="3">
    <source>
        <dbReference type="ARBA" id="ARBA00023125"/>
    </source>
</evidence>
<sequence>MSTWDRAIEKAEAIIEAKERRKAGLMQRLLTGKVRFGEFVKSQARQKTKSYDLPEDWGYPTIGDIAVAVSQKNGTKTSLPVLSCTKHSGLVDSLAYFGKQVFSKDLSTYKVVPRGAFAYATNHIEEGSIGYQDLHDKALISPMYTVFKTSGVVHDGFLFKLLKTEWYRHIFQTRTSASVDRRGSLRWKEFAKIHIPLPSMEEQGKIAEILDKAEQEIEEHRNQLVALKEQKKGLMQQLLTGKVRVKS</sequence>
<keyword evidence="3" id="KW-0238">DNA-binding</keyword>
<dbReference type="SUPFAM" id="SSF116734">
    <property type="entry name" value="DNA methylase specificity domain"/>
    <property type="match status" value="2"/>
</dbReference>
<protein>
    <submittedName>
        <fullName evidence="6">Type I restriction modification DNA specificity domain protein</fullName>
    </submittedName>
</protein>
<dbReference type="REBASE" id="177969">
    <property type="entry name" value="S1.DspOc1ORF1772P"/>
</dbReference>
<keyword evidence="2" id="KW-0680">Restriction system</keyword>
<dbReference type="GO" id="GO:0003677">
    <property type="term" value="F:DNA binding"/>
    <property type="evidence" value="ECO:0007669"/>
    <property type="project" value="UniProtKB-KW"/>
</dbReference>
<evidence type="ECO:0000259" key="5">
    <source>
        <dbReference type="Pfam" id="PF01420"/>
    </source>
</evidence>
<reference evidence="6 7" key="1">
    <citation type="submission" date="2015-09" db="EMBL/GenBank/DDBJ databases">
        <title>Genome of Desulfovibrio dechloracetivorans BerOc1, a mercury methylating strain isolated from highly hydrocarbons and metals contaminated coastal sediments.</title>
        <authorList>
            <person name="Goni Urriza M."/>
            <person name="Gassie C."/>
            <person name="Bouchez O."/>
            <person name="Klopp C."/>
            <person name="Ranchou-Peyruse A."/>
            <person name="Remy G."/>
        </authorList>
    </citation>
    <scope>NUCLEOTIDE SEQUENCE [LARGE SCALE GENOMIC DNA]</scope>
    <source>
        <strain evidence="6 7">BerOc1</strain>
    </source>
</reference>
<evidence type="ECO:0000256" key="2">
    <source>
        <dbReference type="ARBA" id="ARBA00022747"/>
    </source>
</evidence>
<feature type="domain" description="Type I restriction modification DNA specificity" evidence="5">
    <location>
        <begin position="99"/>
        <end position="224"/>
    </location>
</feature>
<dbReference type="Proteomes" id="UP000181901">
    <property type="component" value="Unassembled WGS sequence"/>
</dbReference>
<gene>
    <name evidence="6" type="ORF">BerOc1_01770</name>
</gene>
<evidence type="ECO:0000256" key="4">
    <source>
        <dbReference type="SAM" id="Coils"/>
    </source>
</evidence>
<organism evidence="6 7">
    <name type="scientific">Pseudodesulfovibrio hydrargyri</name>
    <dbReference type="NCBI Taxonomy" id="2125990"/>
    <lineage>
        <taxon>Bacteria</taxon>
        <taxon>Pseudomonadati</taxon>
        <taxon>Thermodesulfobacteriota</taxon>
        <taxon>Desulfovibrionia</taxon>
        <taxon>Desulfovibrionales</taxon>
        <taxon>Desulfovibrionaceae</taxon>
    </lineage>
</organism>
<comment type="similarity">
    <text evidence="1">Belongs to the type-I restriction system S methylase family.</text>
</comment>
<dbReference type="AlphaFoldDB" id="A0A1J5N2K6"/>
<proteinExistence type="inferred from homology"/>
<dbReference type="GO" id="GO:0009307">
    <property type="term" value="P:DNA restriction-modification system"/>
    <property type="evidence" value="ECO:0007669"/>
    <property type="project" value="UniProtKB-KW"/>
</dbReference>
<dbReference type="PANTHER" id="PTHR30408:SF12">
    <property type="entry name" value="TYPE I RESTRICTION ENZYME MJAVIII SPECIFICITY SUBUNIT"/>
    <property type="match status" value="1"/>
</dbReference>
<dbReference type="InterPro" id="IPR044946">
    <property type="entry name" value="Restrct_endonuc_typeI_TRD_sf"/>
</dbReference>
<accession>A0A1J5N2K6</accession>
<name>A0A1J5N2K6_9BACT</name>
<dbReference type="EMBL" id="LKAQ01000004">
    <property type="protein sequence ID" value="OIQ49843.1"/>
    <property type="molecule type" value="Genomic_DNA"/>
</dbReference>
<keyword evidence="7" id="KW-1185">Reference proteome</keyword>
<evidence type="ECO:0000313" key="7">
    <source>
        <dbReference type="Proteomes" id="UP000181901"/>
    </source>
</evidence>
<dbReference type="Gene3D" id="3.90.220.20">
    <property type="entry name" value="DNA methylase specificity domains"/>
    <property type="match status" value="1"/>
</dbReference>
<evidence type="ECO:0000256" key="1">
    <source>
        <dbReference type="ARBA" id="ARBA00010923"/>
    </source>
</evidence>
<comment type="caution">
    <text evidence="6">The sequence shown here is derived from an EMBL/GenBank/DDBJ whole genome shotgun (WGS) entry which is preliminary data.</text>
</comment>
<evidence type="ECO:0000313" key="6">
    <source>
        <dbReference type="EMBL" id="OIQ49843.1"/>
    </source>
</evidence>
<keyword evidence="4" id="KW-0175">Coiled coil</keyword>
<feature type="coiled-coil region" evidence="4">
    <location>
        <begin position="1"/>
        <end position="28"/>
    </location>
</feature>